<protein>
    <recommendedName>
        <fullName evidence="1">Reverse transcriptase domain-containing protein</fullName>
    </recommendedName>
</protein>
<evidence type="ECO:0000313" key="2">
    <source>
        <dbReference type="EMBL" id="MBW0473647.1"/>
    </source>
</evidence>
<dbReference type="Proteomes" id="UP000765509">
    <property type="component" value="Unassembled WGS sequence"/>
</dbReference>
<sequence length="294" mass="33890">MCRPCSTKDYINSIEDITTRTRVVVSLRRPAYPQSPRARETLEKDIQELIQLGVLRKVGHNEEAEVKTPVIIAHSNDKQRMVEDFRALNTYTVPDRYQIPRIQETLTQLSKAKYVTSMDALKGFQQMFLMPKSKKLIETITHCGIYEYLIMPFDIKNSPSHYQRIMYTIFPTKLSEGWLIIPIDDIIICSDSLSFHLERLERVLEKASGVNMMISLKKCNFGFKELKELGHIVDGLTLGIEKNKVAAVLLSPIPQNKKEMISFQGFAGYYREHLKDFFNSSQVTLYNLQSTDSI</sequence>
<dbReference type="SUPFAM" id="SSF56672">
    <property type="entry name" value="DNA/RNA polymerases"/>
    <property type="match status" value="1"/>
</dbReference>
<dbReference type="AlphaFoldDB" id="A0A9Q3BY63"/>
<keyword evidence="3" id="KW-1185">Reference proteome</keyword>
<proteinExistence type="predicted"/>
<feature type="domain" description="Reverse transcriptase" evidence="1">
    <location>
        <begin position="76"/>
        <end position="232"/>
    </location>
</feature>
<dbReference type="Gene3D" id="3.10.10.10">
    <property type="entry name" value="HIV Type 1 Reverse Transcriptase, subunit A, domain 1"/>
    <property type="match status" value="1"/>
</dbReference>
<dbReference type="Pfam" id="PF00078">
    <property type="entry name" value="RVT_1"/>
    <property type="match status" value="1"/>
</dbReference>
<dbReference type="InterPro" id="IPR050951">
    <property type="entry name" value="Retrovirus_Pol_polyprotein"/>
</dbReference>
<dbReference type="InterPro" id="IPR043502">
    <property type="entry name" value="DNA/RNA_pol_sf"/>
</dbReference>
<dbReference type="InterPro" id="IPR043128">
    <property type="entry name" value="Rev_trsase/Diguanyl_cyclase"/>
</dbReference>
<evidence type="ECO:0000259" key="1">
    <source>
        <dbReference type="Pfam" id="PF00078"/>
    </source>
</evidence>
<accession>A0A9Q3BY63</accession>
<organism evidence="2 3">
    <name type="scientific">Austropuccinia psidii MF-1</name>
    <dbReference type="NCBI Taxonomy" id="1389203"/>
    <lineage>
        <taxon>Eukaryota</taxon>
        <taxon>Fungi</taxon>
        <taxon>Dikarya</taxon>
        <taxon>Basidiomycota</taxon>
        <taxon>Pucciniomycotina</taxon>
        <taxon>Pucciniomycetes</taxon>
        <taxon>Pucciniales</taxon>
        <taxon>Sphaerophragmiaceae</taxon>
        <taxon>Austropuccinia</taxon>
    </lineage>
</organism>
<reference evidence="2" key="1">
    <citation type="submission" date="2021-03" db="EMBL/GenBank/DDBJ databases">
        <title>Draft genome sequence of rust myrtle Austropuccinia psidii MF-1, a brazilian biotype.</title>
        <authorList>
            <person name="Quecine M.C."/>
            <person name="Pachon D.M.R."/>
            <person name="Bonatelli M.L."/>
            <person name="Correr F.H."/>
            <person name="Franceschini L.M."/>
            <person name="Leite T.F."/>
            <person name="Margarido G.R.A."/>
            <person name="Almeida C.A."/>
            <person name="Ferrarezi J.A."/>
            <person name="Labate C.A."/>
        </authorList>
    </citation>
    <scope>NUCLEOTIDE SEQUENCE</scope>
    <source>
        <strain evidence="2">MF-1</strain>
    </source>
</reference>
<dbReference type="PANTHER" id="PTHR37984">
    <property type="entry name" value="PROTEIN CBG26694"/>
    <property type="match status" value="1"/>
</dbReference>
<dbReference type="CDD" id="cd01647">
    <property type="entry name" value="RT_LTR"/>
    <property type="match status" value="1"/>
</dbReference>
<dbReference type="InterPro" id="IPR000477">
    <property type="entry name" value="RT_dom"/>
</dbReference>
<name>A0A9Q3BY63_9BASI</name>
<dbReference type="PANTHER" id="PTHR37984:SF5">
    <property type="entry name" value="PROTEIN NYNRIN-LIKE"/>
    <property type="match status" value="1"/>
</dbReference>
<comment type="caution">
    <text evidence="2">The sequence shown here is derived from an EMBL/GenBank/DDBJ whole genome shotgun (WGS) entry which is preliminary data.</text>
</comment>
<gene>
    <name evidence="2" type="ORF">O181_013362</name>
</gene>
<evidence type="ECO:0000313" key="3">
    <source>
        <dbReference type="Proteomes" id="UP000765509"/>
    </source>
</evidence>
<dbReference type="Gene3D" id="3.30.70.270">
    <property type="match status" value="2"/>
</dbReference>
<dbReference type="EMBL" id="AVOT02003477">
    <property type="protein sequence ID" value="MBW0473647.1"/>
    <property type="molecule type" value="Genomic_DNA"/>
</dbReference>